<geneLocation type="chloroplast" evidence="8"/>
<feature type="transmembrane region" description="Helical" evidence="6">
    <location>
        <begin position="41"/>
        <end position="65"/>
    </location>
</feature>
<dbReference type="GO" id="GO:0017004">
    <property type="term" value="P:cytochrome complex assembly"/>
    <property type="evidence" value="ECO:0007669"/>
    <property type="project" value="UniProtKB-UniRule"/>
</dbReference>
<evidence type="ECO:0000256" key="3">
    <source>
        <dbReference type="ARBA" id="ARBA00022748"/>
    </source>
</evidence>
<feature type="transmembrane region" description="Helical" evidence="6">
    <location>
        <begin position="138"/>
        <end position="168"/>
    </location>
</feature>
<feature type="transmembrane region" description="Helical" evidence="6">
    <location>
        <begin position="189"/>
        <end position="212"/>
    </location>
</feature>
<evidence type="ECO:0000256" key="1">
    <source>
        <dbReference type="ARBA" id="ARBA00004141"/>
    </source>
</evidence>
<comment type="similarity">
    <text evidence="6">Belongs to the CcmF/CycK/Ccl1/NrfE/CcsA family.</text>
</comment>
<dbReference type="InterPro" id="IPR017562">
    <property type="entry name" value="Cyt_c_biogenesis_CcsA"/>
</dbReference>
<reference evidence="8" key="2">
    <citation type="journal article" date="2019" name="Mol. Phylogenet. Evol.">
        <title>Reassessment of the classification of bryopsidales (chlorophyta) based on chloroplast phylogenomic analyses.</title>
        <authorList>
            <person name="Cremen M.C."/>
            <person name="Leliaert F."/>
            <person name="West J."/>
            <person name="Lam D.W."/>
            <person name="Shimada S."/>
            <person name="Lopez-Bautista J.M."/>
            <person name="Verbruggen H."/>
        </authorList>
    </citation>
    <scope>NUCLEOTIDE SEQUENCE</scope>
</reference>
<gene>
    <name evidence="8" type="primary">ccs1</name>
    <name evidence="6" type="synonym">ccsA</name>
</gene>
<keyword evidence="6" id="KW-0793">Thylakoid</keyword>
<organism evidence="8">
    <name type="scientific">Avrainvillea sp. HV04061</name>
    <dbReference type="NCBI Taxonomy" id="2364086"/>
    <lineage>
        <taxon>Eukaryota</taxon>
        <taxon>Viridiplantae</taxon>
        <taxon>Chlorophyta</taxon>
        <taxon>core chlorophytes</taxon>
        <taxon>Ulvophyceae</taxon>
        <taxon>TCBD clade</taxon>
        <taxon>Bryopsidales</taxon>
        <taxon>Halimedineae</taxon>
        <taxon>Dichotomosiphonaceae</taxon>
        <taxon>Avrainvillea</taxon>
    </lineage>
</organism>
<evidence type="ECO:0000256" key="2">
    <source>
        <dbReference type="ARBA" id="ARBA00022692"/>
    </source>
</evidence>
<dbReference type="GO" id="GO:0009535">
    <property type="term" value="C:chloroplast thylakoid membrane"/>
    <property type="evidence" value="ECO:0007669"/>
    <property type="project" value="UniProtKB-SubCell"/>
</dbReference>
<proteinExistence type="inferred from homology"/>
<keyword evidence="5 6" id="KW-0472">Membrane</keyword>
<keyword evidence="3 6" id="KW-0201">Cytochrome c-type biogenesis</keyword>
<dbReference type="PANTHER" id="PTHR30071">
    <property type="entry name" value="HEME EXPORTER PROTEIN C"/>
    <property type="match status" value="1"/>
</dbReference>
<comment type="function">
    <text evidence="6">Required during biogenesis of c-type cytochromes (cytochrome c6 and cytochrome f) at the step of heme attachment.</text>
</comment>
<feature type="transmembrane region" description="Helical" evidence="6">
    <location>
        <begin position="254"/>
        <end position="275"/>
    </location>
</feature>
<dbReference type="GO" id="GO:0005886">
    <property type="term" value="C:plasma membrane"/>
    <property type="evidence" value="ECO:0007669"/>
    <property type="project" value="TreeGrafter"/>
</dbReference>
<keyword evidence="8" id="KW-0150">Chloroplast</keyword>
<evidence type="ECO:0000256" key="4">
    <source>
        <dbReference type="ARBA" id="ARBA00022989"/>
    </source>
</evidence>
<comment type="subcellular location">
    <subcellularLocation>
        <location evidence="1">Membrane</location>
        <topology evidence="1">Multi-pass membrane protein</topology>
    </subcellularLocation>
    <subcellularLocation>
        <location evidence="6">Plastid</location>
        <location evidence="6">Chloroplast thylakoid membrane</location>
        <topology evidence="6">Multi-pass membrane protein</topology>
    </subcellularLocation>
</comment>
<dbReference type="AlphaFoldDB" id="A0A3B8D8T1"/>
<dbReference type="NCBIfam" id="TIGR03144">
    <property type="entry name" value="cytochr_II_ccsB"/>
    <property type="match status" value="1"/>
</dbReference>
<keyword evidence="8" id="KW-0934">Plastid</keyword>
<protein>
    <recommendedName>
        <fullName evidence="6">Cytochrome c biogenesis protein CcsA</fullName>
    </recommendedName>
</protein>
<feature type="domain" description="Cytochrome c assembly protein" evidence="7">
    <location>
        <begin position="72"/>
        <end position="279"/>
    </location>
</feature>
<dbReference type="InterPro" id="IPR045062">
    <property type="entry name" value="Cyt_c_biogenesis_CcsA/CcmC"/>
</dbReference>
<evidence type="ECO:0000256" key="5">
    <source>
        <dbReference type="ARBA" id="ARBA00023136"/>
    </source>
</evidence>
<dbReference type="EMBL" id="MH591114">
    <property type="protein sequence ID" value="AYJ22316.1"/>
    <property type="molecule type" value="Genomic_DNA"/>
</dbReference>
<dbReference type="GO" id="GO:0020037">
    <property type="term" value="F:heme binding"/>
    <property type="evidence" value="ECO:0007669"/>
    <property type="project" value="InterPro"/>
</dbReference>
<keyword evidence="4 6" id="KW-1133">Transmembrane helix</keyword>
<evidence type="ECO:0000256" key="6">
    <source>
        <dbReference type="HAMAP-Rule" id="MF_01391"/>
    </source>
</evidence>
<dbReference type="HAMAP" id="MF_01391">
    <property type="entry name" value="CytC_CcsA"/>
    <property type="match status" value="1"/>
</dbReference>
<dbReference type="Pfam" id="PF01578">
    <property type="entry name" value="Cytochrom_C_asm"/>
    <property type="match status" value="1"/>
</dbReference>
<accession>A0A3B8D8T1</accession>
<evidence type="ECO:0000313" key="8">
    <source>
        <dbReference type="EMBL" id="AYJ22316.1"/>
    </source>
</evidence>
<feature type="transmembrane region" description="Helical" evidence="6">
    <location>
        <begin position="227"/>
        <end position="242"/>
    </location>
</feature>
<reference evidence="8" key="1">
    <citation type="submission" date="2018-07" db="EMBL/GenBank/DDBJ databases">
        <authorList>
            <person name="Cremen M.C."/>
            <person name="Leliaert F."/>
            <person name="West J."/>
            <person name="Lam D.W."/>
            <person name="Shimada S."/>
            <person name="Lopez-Bautista J.M."/>
            <person name="Verbruggen H."/>
        </authorList>
    </citation>
    <scope>NUCLEOTIDE SEQUENCE</scope>
</reference>
<sequence length="285" mass="32471">MIQMQYYKIEDCINNCSFFLLLVAITFYWSRLVFFNFKKTINIGTILMSIVNLLILTLLILRWFISKHFPLSNQSNSLFNIALIHLIIENISIKNNSEKLLFGAITAPTTFFFLFANFKIPDSIQRINPLVPALKSNWLMMHVTVMLLSYAALICGSLFSIAFLLISINNNVTFVSSPKIQLLINLDNLSYRAIGLGFPLLTLGILSGSIWANEAWGSYWSWDPKETWALITWITYSIYLHTRLIKGLIGAKPAFIATGGFFIIWICFLGVNLIGKGLHSYGWIF</sequence>
<feature type="transmembrane region" description="Helical" evidence="6">
    <location>
        <begin position="12"/>
        <end position="29"/>
    </location>
</feature>
<comment type="subunit">
    <text evidence="6">May interact with Ccs1.</text>
</comment>
<dbReference type="InterPro" id="IPR002541">
    <property type="entry name" value="Cyt_c_assembly"/>
</dbReference>
<dbReference type="PANTHER" id="PTHR30071:SF1">
    <property type="entry name" value="CYTOCHROME B_B6 PROTEIN-RELATED"/>
    <property type="match status" value="1"/>
</dbReference>
<evidence type="ECO:0000259" key="7">
    <source>
        <dbReference type="Pfam" id="PF01578"/>
    </source>
</evidence>
<feature type="transmembrane region" description="Helical" evidence="6">
    <location>
        <begin position="100"/>
        <end position="118"/>
    </location>
</feature>
<name>A0A3B8D8T1_9CHLO</name>
<keyword evidence="2 6" id="KW-0812">Transmembrane</keyword>